<accession>A0AAW1RV09</accession>
<protein>
    <recommendedName>
        <fullName evidence="3">RAP domain-containing protein</fullName>
    </recommendedName>
</protein>
<name>A0AAW1RV09_9CHLO</name>
<organism evidence="1 2">
    <name type="scientific">Elliptochloris bilobata</name>
    <dbReference type="NCBI Taxonomy" id="381761"/>
    <lineage>
        <taxon>Eukaryota</taxon>
        <taxon>Viridiplantae</taxon>
        <taxon>Chlorophyta</taxon>
        <taxon>core chlorophytes</taxon>
        <taxon>Trebouxiophyceae</taxon>
        <taxon>Trebouxiophyceae incertae sedis</taxon>
        <taxon>Elliptochloris clade</taxon>
        <taxon>Elliptochloris</taxon>
    </lineage>
</organism>
<comment type="caution">
    <text evidence="1">The sequence shown here is derived from an EMBL/GenBank/DDBJ whole genome shotgun (WGS) entry which is preliminary data.</text>
</comment>
<dbReference type="AlphaFoldDB" id="A0AAW1RV09"/>
<evidence type="ECO:0000313" key="2">
    <source>
        <dbReference type="Proteomes" id="UP001445335"/>
    </source>
</evidence>
<keyword evidence="2" id="KW-1185">Reference proteome</keyword>
<evidence type="ECO:0000313" key="1">
    <source>
        <dbReference type="EMBL" id="KAK9837472.1"/>
    </source>
</evidence>
<dbReference type="Proteomes" id="UP001445335">
    <property type="component" value="Unassembled WGS sequence"/>
</dbReference>
<gene>
    <name evidence="1" type="ORF">WJX81_004905</name>
</gene>
<reference evidence="1 2" key="1">
    <citation type="journal article" date="2024" name="Nat. Commun.">
        <title>Phylogenomics reveals the evolutionary origins of lichenization in chlorophyte algae.</title>
        <authorList>
            <person name="Puginier C."/>
            <person name="Libourel C."/>
            <person name="Otte J."/>
            <person name="Skaloud P."/>
            <person name="Haon M."/>
            <person name="Grisel S."/>
            <person name="Petersen M."/>
            <person name="Berrin J.G."/>
            <person name="Delaux P.M."/>
            <person name="Dal Grande F."/>
            <person name="Keller J."/>
        </authorList>
    </citation>
    <scope>NUCLEOTIDE SEQUENCE [LARGE SCALE GENOMIC DNA]</scope>
    <source>
        <strain evidence="1 2">SAG 245.80</strain>
    </source>
</reference>
<dbReference type="EMBL" id="JALJOU010000021">
    <property type="protein sequence ID" value="KAK9837472.1"/>
    <property type="molecule type" value="Genomic_DNA"/>
</dbReference>
<proteinExistence type="predicted"/>
<sequence>MRRLAQHTVRQCLCSCPSEGRSTGSVDAEAVVHLAPHQRLLHSQHVKVNEAFRVRKQLRSERQKLGPPRGALWETDSNAWARGGPQAADSSKVEAQLRAAQERAAAEAVQRRLTQLEPAALVATLREMVDMVADDGHRVHRTVRPGGERVLTELAARPMLGPPALSLGDLLDAYYCAAVRLRAPLPEKLEKATSLGLGRAGAMRSLSMQRLVYATSFRLRQAQRRNASWVNWIAERDNNPDLDAQAVLAELELRLDDLSTQDMVTLMFAIKGLLPATVVKRVSVRLMAALPDMSPSQANDTADGALQYAQLPEVQSLLQAIEGKACKDVLSTAVRHLTIYIERQASAQRVPPLELIRAVTSRMAEFDEKSIRRLVMALMRLRYCDHNLMKALEMQVAIVRDEMNVVTISRIFELFAQVNMPLDERLAKFLSDKFKAEVLMSERREMFDDVSVALFLANAAIMGHLNAVQCRAIVEAAQARGGMRKAQRSPWKCLEFLLAARLATRAAGAGTDVDPLPPSVRRWAVEGAQRHLEEFTRYDTHTHFGPLMRVCENELGLRDVVKLEMTHDAATWAEVAATAADGTRLAFVHTKVHQRLRGADGFARHADALGLLANVTARIRMLAQDGYRVIPIPLEEWFWDGVQAEGLLPSRAEYLRGLLALDDAALIARAGAPATGVFRPHSPTAAGEDAGPADT</sequence>
<evidence type="ECO:0008006" key="3">
    <source>
        <dbReference type="Google" id="ProtNLM"/>
    </source>
</evidence>